<evidence type="ECO:0000313" key="2">
    <source>
        <dbReference type="EMBL" id="BBI61210.1"/>
    </source>
</evidence>
<organism evidence="2 3">
    <name type="scientific">Vreelandella sulfidaeris</name>
    <dbReference type="NCBI Taxonomy" id="115553"/>
    <lineage>
        <taxon>Bacteria</taxon>
        <taxon>Pseudomonadati</taxon>
        <taxon>Pseudomonadota</taxon>
        <taxon>Gammaproteobacteria</taxon>
        <taxon>Oceanospirillales</taxon>
        <taxon>Halomonadaceae</taxon>
        <taxon>Vreelandella</taxon>
    </lineage>
</organism>
<sequence length="97" mass="10469">MWILRRGIDEAASPAALDAEDTYQSNEERQPETPANAQEAHQESATPSDSKSVAAAPSVEELSNSEPKQEAAEKAMSQRMSKRVTTKKAALKKAAVN</sequence>
<evidence type="ECO:0000313" key="3">
    <source>
        <dbReference type="Proteomes" id="UP000320231"/>
    </source>
</evidence>
<protein>
    <submittedName>
        <fullName evidence="2">Uncharacterized protein</fullName>
    </submittedName>
</protein>
<accession>A0A455U510</accession>
<dbReference type="AlphaFoldDB" id="A0A455U510"/>
<reference evidence="2 3" key="1">
    <citation type="journal article" date="2019" name="Microbiol. Resour. Announc.">
        <title>Complete Genome Sequence of Halomonas sulfidaeris Strain Esulfide1 Isolated from a Metal Sulfide Rock at a Depth of 2,200 Meters, Obtained Using Nanopore Sequencing.</title>
        <authorList>
            <person name="Saito M."/>
            <person name="Nishigata A."/>
            <person name="Galipon J."/>
            <person name="Arakawa K."/>
        </authorList>
    </citation>
    <scope>NUCLEOTIDE SEQUENCE [LARGE SCALE GENOMIC DNA]</scope>
    <source>
        <strain evidence="2 3">ATCC BAA-803</strain>
    </source>
</reference>
<gene>
    <name evidence="2" type="ORF">HSBAA_25160</name>
</gene>
<feature type="compositionally biased region" description="Basic residues" evidence="1">
    <location>
        <begin position="80"/>
        <end position="91"/>
    </location>
</feature>
<feature type="region of interest" description="Disordered" evidence="1">
    <location>
        <begin position="1"/>
        <end position="97"/>
    </location>
</feature>
<dbReference type="Proteomes" id="UP000320231">
    <property type="component" value="Chromosome"/>
</dbReference>
<proteinExistence type="predicted"/>
<evidence type="ECO:0000256" key="1">
    <source>
        <dbReference type="SAM" id="MobiDB-lite"/>
    </source>
</evidence>
<name>A0A455U510_9GAMM</name>
<dbReference type="KEGG" id="hsr:HSBAA_25160"/>
<dbReference type="EMBL" id="AP019514">
    <property type="protein sequence ID" value="BBI61210.1"/>
    <property type="molecule type" value="Genomic_DNA"/>
</dbReference>